<dbReference type="EMBL" id="CCBP010000115">
    <property type="protein sequence ID" value="CDO72625.1"/>
    <property type="molecule type" value="Genomic_DNA"/>
</dbReference>
<comment type="caution">
    <text evidence="2">The sequence shown here is derived from an EMBL/GenBank/DDBJ whole genome shotgun (WGS) entry which is preliminary data.</text>
</comment>
<organism evidence="2 3">
    <name type="scientific">Pycnoporus cinnabarinus</name>
    <name type="common">Cinnabar-red polypore</name>
    <name type="synonym">Trametes cinnabarina</name>
    <dbReference type="NCBI Taxonomy" id="5643"/>
    <lineage>
        <taxon>Eukaryota</taxon>
        <taxon>Fungi</taxon>
        <taxon>Dikarya</taxon>
        <taxon>Basidiomycota</taxon>
        <taxon>Agaricomycotina</taxon>
        <taxon>Agaricomycetes</taxon>
        <taxon>Polyporales</taxon>
        <taxon>Polyporaceae</taxon>
        <taxon>Trametes</taxon>
    </lineage>
</organism>
<evidence type="ECO:0000256" key="1">
    <source>
        <dbReference type="SAM" id="SignalP"/>
    </source>
</evidence>
<evidence type="ECO:0000313" key="2">
    <source>
        <dbReference type="EMBL" id="CDO72625.1"/>
    </source>
</evidence>
<dbReference type="OrthoDB" id="2317741at2759"/>
<feature type="chain" id="PRO_5001587457" evidence="1">
    <location>
        <begin position="30"/>
        <end position="136"/>
    </location>
</feature>
<keyword evidence="3" id="KW-1185">Reference proteome</keyword>
<dbReference type="STRING" id="5643.A0A060SE28"/>
<dbReference type="Proteomes" id="UP000029665">
    <property type="component" value="Unassembled WGS sequence"/>
</dbReference>
<dbReference type="OMA" id="WGETFTI"/>
<evidence type="ECO:0000313" key="3">
    <source>
        <dbReference type="Proteomes" id="UP000029665"/>
    </source>
</evidence>
<dbReference type="AlphaFoldDB" id="A0A060SE28"/>
<name>A0A060SE28_PYCCI</name>
<gene>
    <name evidence="2" type="ORF">BN946_scf184985.g44</name>
</gene>
<proteinExistence type="predicted"/>
<protein>
    <submittedName>
        <fullName evidence="2">Uncharacterized protein</fullName>
    </submittedName>
</protein>
<accession>A0A060SE28</accession>
<keyword evidence="1" id="KW-0732">Signal</keyword>
<dbReference type="HOGENOM" id="CLU_083660_2_1_1"/>
<reference evidence="2" key="1">
    <citation type="submission" date="2014-01" db="EMBL/GenBank/DDBJ databases">
        <title>The genome of the white-rot fungus Pycnoporus cinnabarinus: a basidiomycete model with a versatile arsenal for lignocellulosic biomass breakdown.</title>
        <authorList>
            <person name="Levasseur A."/>
            <person name="Lomascolo A."/>
            <person name="Ruiz-Duenas F.J."/>
            <person name="Uzan E."/>
            <person name="Piumi F."/>
            <person name="Kues U."/>
            <person name="Ram A.F.J."/>
            <person name="Murat C."/>
            <person name="Haon M."/>
            <person name="Benoit I."/>
            <person name="Arfi Y."/>
            <person name="Chevret D."/>
            <person name="Drula E."/>
            <person name="Kwon M.J."/>
            <person name="Gouret P."/>
            <person name="Lesage-Meessen L."/>
            <person name="Lombard V."/>
            <person name="Mariette J."/>
            <person name="Noirot C."/>
            <person name="Park J."/>
            <person name="Patyshakuliyeva A."/>
            <person name="Wieneger R.A.B."/>
            <person name="Wosten H.A.B."/>
            <person name="Martin F."/>
            <person name="Coutinho P.M."/>
            <person name="de Vries R."/>
            <person name="Martinez A.T."/>
            <person name="Klopp C."/>
            <person name="Pontarotti P."/>
            <person name="Henrissat B."/>
            <person name="Record E."/>
        </authorList>
    </citation>
    <scope>NUCLEOTIDE SEQUENCE [LARGE SCALE GENOMIC DNA]</scope>
    <source>
        <strain evidence="2">BRFM137</strain>
    </source>
</reference>
<feature type="signal peptide" evidence="1">
    <location>
        <begin position="1"/>
        <end position="29"/>
    </location>
</feature>
<sequence length="136" mass="15287">MNSHASVSLAKVFIFFFALFGVFSSLVSAVPLAEMEKRDVYVPPVTYPHAGTVWYKGQRHNVTWDTTNHPVNITNKLGRIMLRKGDITTPLILAKDFDILLGRIEVTVPWVIPDNDYSVVLFGDSGNFSPEFTIKE</sequence>